<gene>
    <name evidence="1" type="ORF">SPARVUS_LOCUS14113248</name>
</gene>
<dbReference type="EMBL" id="CATNWA010018613">
    <property type="protein sequence ID" value="CAI9608470.1"/>
    <property type="molecule type" value="Genomic_DNA"/>
</dbReference>
<keyword evidence="2" id="KW-1185">Reference proteome</keyword>
<feature type="non-terminal residue" evidence="1">
    <location>
        <position position="1"/>
    </location>
</feature>
<dbReference type="Proteomes" id="UP001162483">
    <property type="component" value="Unassembled WGS sequence"/>
</dbReference>
<evidence type="ECO:0000313" key="1">
    <source>
        <dbReference type="EMBL" id="CAI9608470.1"/>
    </source>
</evidence>
<evidence type="ECO:0000313" key="2">
    <source>
        <dbReference type="Proteomes" id="UP001162483"/>
    </source>
</evidence>
<sequence>LSPDKTYRVETLCTCSVWCVFLEKFFFFFLSGSGETRYSECRVWGDQI</sequence>
<protein>
    <submittedName>
        <fullName evidence="1">Uncharacterized protein</fullName>
    </submittedName>
</protein>
<accession>A0ABN9GGF3</accession>
<proteinExistence type="predicted"/>
<organism evidence="1 2">
    <name type="scientific">Staurois parvus</name>
    <dbReference type="NCBI Taxonomy" id="386267"/>
    <lineage>
        <taxon>Eukaryota</taxon>
        <taxon>Metazoa</taxon>
        <taxon>Chordata</taxon>
        <taxon>Craniata</taxon>
        <taxon>Vertebrata</taxon>
        <taxon>Euteleostomi</taxon>
        <taxon>Amphibia</taxon>
        <taxon>Batrachia</taxon>
        <taxon>Anura</taxon>
        <taxon>Neobatrachia</taxon>
        <taxon>Ranoidea</taxon>
        <taxon>Ranidae</taxon>
        <taxon>Staurois</taxon>
    </lineage>
</organism>
<reference evidence="1" key="1">
    <citation type="submission" date="2023-05" db="EMBL/GenBank/DDBJ databases">
        <authorList>
            <person name="Stuckert A."/>
        </authorList>
    </citation>
    <scope>NUCLEOTIDE SEQUENCE</scope>
</reference>
<name>A0ABN9GGF3_9NEOB</name>
<comment type="caution">
    <text evidence="1">The sequence shown here is derived from an EMBL/GenBank/DDBJ whole genome shotgun (WGS) entry which is preliminary data.</text>
</comment>